<feature type="transmembrane region" description="Helical" evidence="2">
    <location>
        <begin position="7"/>
        <end position="27"/>
    </location>
</feature>
<accession>A0A9P0EWA5</accession>
<dbReference type="EMBL" id="OU963862">
    <property type="protein sequence ID" value="CAH0381492.1"/>
    <property type="molecule type" value="Genomic_DNA"/>
</dbReference>
<dbReference type="GO" id="GO:0016020">
    <property type="term" value="C:membrane"/>
    <property type="evidence" value="ECO:0007669"/>
    <property type="project" value="TreeGrafter"/>
</dbReference>
<evidence type="ECO:0000256" key="2">
    <source>
        <dbReference type="SAM" id="Phobius"/>
    </source>
</evidence>
<dbReference type="AlphaFoldDB" id="A0A9P0EWA5"/>
<organism evidence="3 4">
    <name type="scientific">Bemisia tabaci</name>
    <name type="common">Sweetpotato whitefly</name>
    <name type="synonym">Aleurodes tabaci</name>
    <dbReference type="NCBI Taxonomy" id="7038"/>
    <lineage>
        <taxon>Eukaryota</taxon>
        <taxon>Metazoa</taxon>
        <taxon>Ecdysozoa</taxon>
        <taxon>Arthropoda</taxon>
        <taxon>Hexapoda</taxon>
        <taxon>Insecta</taxon>
        <taxon>Pterygota</taxon>
        <taxon>Neoptera</taxon>
        <taxon>Paraneoptera</taxon>
        <taxon>Hemiptera</taxon>
        <taxon>Sternorrhyncha</taxon>
        <taxon>Aleyrodoidea</taxon>
        <taxon>Aleyrodidae</taxon>
        <taxon>Aleyrodinae</taxon>
        <taxon>Bemisia</taxon>
    </lineage>
</organism>
<feature type="transmembrane region" description="Helical" evidence="2">
    <location>
        <begin position="91"/>
        <end position="112"/>
    </location>
</feature>
<keyword evidence="4" id="KW-1185">Reference proteome</keyword>
<keyword evidence="2" id="KW-1133">Transmembrane helix</keyword>
<dbReference type="Proteomes" id="UP001152759">
    <property type="component" value="Chromosome 1"/>
</dbReference>
<name>A0A9P0EWA5_BEMTA</name>
<gene>
    <name evidence="3" type="ORF">BEMITA_LOCUS1136</name>
</gene>
<reference evidence="3" key="1">
    <citation type="submission" date="2021-12" db="EMBL/GenBank/DDBJ databases">
        <authorList>
            <person name="King R."/>
        </authorList>
    </citation>
    <scope>NUCLEOTIDE SEQUENCE</scope>
</reference>
<keyword evidence="2" id="KW-0812">Transmembrane</keyword>
<dbReference type="PANTHER" id="PTHR13146:SF0">
    <property type="entry name" value="SOLUTE CARRIER FAMILY 35 MEMBER F6"/>
    <property type="match status" value="1"/>
</dbReference>
<evidence type="ECO:0000313" key="4">
    <source>
        <dbReference type="Proteomes" id="UP001152759"/>
    </source>
</evidence>
<feature type="transmembrane region" description="Helical" evidence="2">
    <location>
        <begin position="47"/>
        <end position="71"/>
    </location>
</feature>
<keyword evidence="2" id="KW-0472">Membrane</keyword>
<evidence type="ECO:0008006" key="5">
    <source>
        <dbReference type="Google" id="ProtNLM"/>
    </source>
</evidence>
<sequence length="318" mass="35534">MAWTHYQIVLAVVMVATGSINTLTTAWADRMSAAGSDGVIRKFSHPFVQGCSMFLGELACLVVFKIFYVYYRSRNDGSEIESDIVRGNTHFNPLLFVPPAVCDMLGTSLMYVGLNLTYPSSFQMLRGDMLILMATIIQAVQMVYEEKFVVSKDIPPLQAVGWEGVFGFVILGSLLYPFYYIPVNPPFSNNAHHVIEDLPDALAQMRNNPLIIYSILGTIVSIAFFNYAGISVTKEMSATTRMILDSVRTLFVWIVSLQLNWQKYHPLQLLGFALLIFGTAAYNNIRPASLYSSLRSSRSEEENDETPIIVTPPDQPTP</sequence>
<dbReference type="PANTHER" id="PTHR13146">
    <property type="match status" value="1"/>
</dbReference>
<feature type="transmembrane region" description="Helical" evidence="2">
    <location>
        <begin position="124"/>
        <end position="144"/>
    </location>
</feature>
<proteinExistence type="predicted"/>
<feature type="transmembrane region" description="Helical" evidence="2">
    <location>
        <begin position="210"/>
        <end position="230"/>
    </location>
</feature>
<protein>
    <recommendedName>
        <fullName evidence="5">Solute carrier family 35 member F6</fullName>
    </recommendedName>
</protein>
<evidence type="ECO:0000313" key="3">
    <source>
        <dbReference type="EMBL" id="CAH0381492.1"/>
    </source>
</evidence>
<feature type="transmembrane region" description="Helical" evidence="2">
    <location>
        <begin position="156"/>
        <end position="179"/>
    </location>
</feature>
<evidence type="ECO:0000256" key="1">
    <source>
        <dbReference type="SAM" id="MobiDB-lite"/>
    </source>
</evidence>
<feature type="region of interest" description="Disordered" evidence="1">
    <location>
        <begin position="296"/>
        <end position="318"/>
    </location>
</feature>